<sequence length="612" mass="68602">MTKQLQDLQRQLGEHPTSPTRSSLAGISPTTVQPVSDGSPSQLHDLVRSVKNVVVEPSRQPRFLGQSSGITLAKMVMAAVRVDALTAPLFPEQRSIDTPPTASAAEASLPPRHAADHLVQVYFQYRTPHLPIVGRSQVEKAVANAYQHLESGVGSNHTLEEDVFMTYMVFAIALFDVPNPSGGRPSQSEGCFRSAVSWVHNVITYSESDLSTLRAVLLLAQFVALCPSRGSLWHLAGFALRLCIDIGLHWETDEQGAFLEPEVLYDRRRLWYSTYHLDRVLCITLGRPFGIIDESVRVPLPVVSGVLRTSEPLEREAYDTHHQAAHSQLFELARLESEIKHVLHSQTWEINIAYPRVDYLTWLLDIEPRLQRWFDVIPQPSQAHPQSIFAHQAYWDMLYSKATLLIHRPHSIAQHPSTGSMFMAFDASCKLIASIKILQREGKIDIQWRSVHDLFMAGLGVIYILWQSKEIRSQRSVSSSISALHTCASTLSALSESFAGAAGCRDAFETLSTATVDWLLTYDAEQERQNRLVLEKQVEDLLQQLRPTREGLVTMEVTSNVDHMSHILSGDNFAFSEMLSSTAQWPDSQNMGFGDMDEFSVNGTAYSADWWQ</sequence>
<dbReference type="GO" id="GO:0005634">
    <property type="term" value="C:nucleus"/>
    <property type="evidence" value="ECO:0007669"/>
    <property type="project" value="UniProtKB-SubCell"/>
</dbReference>
<evidence type="ECO:0000256" key="2">
    <source>
        <dbReference type="ARBA" id="ARBA00022723"/>
    </source>
</evidence>
<evidence type="ECO:0000313" key="11">
    <source>
        <dbReference type="Proteomes" id="UP001310594"/>
    </source>
</evidence>
<feature type="domain" description="Xylanolytic transcriptional activator regulatory" evidence="9">
    <location>
        <begin position="232"/>
        <end position="307"/>
    </location>
</feature>
<evidence type="ECO:0000256" key="3">
    <source>
        <dbReference type="ARBA" id="ARBA00022833"/>
    </source>
</evidence>
<feature type="region of interest" description="Disordered" evidence="8">
    <location>
        <begin position="1"/>
        <end position="42"/>
    </location>
</feature>
<accession>A0AAN7WBB8</accession>
<keyword evidence="4" id="KW-0805">Transcription regulation</keyword>
<keyword evidence="2" id="KW-0479">Metal-binding</keyword>
<evidence type="ECO:0000256" key="7">
    <source>
        <dbReference type="ARBA" id="ARBA00023242"/>
    </source>
</evidence>
<evidence type="ECO:0000256" key="4">
    <source>
        <dbReference type="ARBA" id="ARBA00023015"/>
    </source>
</evidence>
<dbReference type="Proteomes" id="UP001310594">
    <property type="component" value="Unassembled WGS sequence"/>
</dbReference>
<keyword evidence="6" id="KW-0804">Transcription</keyword>
<dbReference type="CDD" id="cd12148">
    <property type="entry name" value="fungal_TF_MHR"/>
    <property type="match status" value="1"/>
</dbReference>
<feature type="compositionally biased region" description="Polar residues" evidence="8">
    <location>
        <begin position="17"/>
        <end position="42"/>
    </location>
</feature>
<dbReference type="GO" id="GO:0000981">
    <property type="term" value="F:DNA-binding transcription factor activity, RNA polymerase II-specific"/>
    <property type="evidence" value="ECO:0007669"/>
    <property type="project" value="TreeGrafter"/>
</dbReference>
<name>A0AAN7WBB8_9PEZI</name>
<dbReference type="GO" id="GO:0043565">
    <property type="term" value="F:sequence-specific DNA binding"/>
    <property type="evidence" value="ECO:0007669"/>
    <property type="project" value="TreeGrafter"/>
</dbReference>
<dbReference type="InterPro" id="IPR052202">
    <property type="entry name" value="Yeast_MetPath_Reg"/>
</dbReference>
<dbReference type="GO" id="GO:0045944">
    <property type="term" value="P:positive regulation of transcription by RNA polymerase II"/>
    <property type="evidence" value="ECO:0007669"/>
    <property type="project" value="TreeGrafter"/>
</dbReference>
<evidence type="ECO:0000256" key="8">
    <source>
        <dbReference type="SAM" id="MobiDB-lite"/>
    </source>
</evidence>
<comment type="caution">
    <text evidence="10">The sequence shown here is derived from an EMBL/GenBank/DDBJ whole genome shotgun (WGS) entry which is preliminary data.</text>
</comment>
<evidence type="ECO:0000256" key="1">
    <source>
        <dbReference type="ARBA" id="ARBA00004123"/>
    </source>
</evidence>
<evidence type="ECO:0000313" key="10">
    <source>
        <dbReference type="EMBL" id="KAK5705153.1"/>
    </source>
</evidence>
<keyword evidence="7" id="KW-0539">Nucleus</keyword>
<dbReference type="InterPro" id="IPR007219">
    <property type="entry name" value="XnlR_reg_dom"/>
</dbReference>
<keyword evidence="3" id="KW-0862">Zinc</keyword>
<dbReference type="EMBL" id="JAVRQU010000003">
    <property type="protein sequence ID" value="KAK5705153.1"/>
    <property type="molecule type" value="Genomic_DNA"/>
</dbReference>
<evidence type="ECO:0000259" key="9">
    <source>
        <dbReference type="SMART" id="SM00906"/>
    </source>
</evidence>
<protein>
    <recommendedName>
        <fullName evidence="9">Xylanolytic transcriptional activator regulatory domain-containing protein</fullName>
    </recommendedName>
</protein>
<keyword evidence="5" id="KW-0238">DNA-binding</keyword>
<proteinExistence type="predicted"/>
<evidence type="ECO:0000256" key="6">
    <source>
        <dbReference type="ARBA" id="ARBA00023163"/>
    </source>
</evidence>
<dbReference type="SMART" id="SM00906">
    <property type="entry name" value="Fungal_trans"/>
    <property type="match status" value="1"/>
</dbReference>
<dbReference type="Pfam" id="PF04082">
    <property type="entry name" value="Fungal_trans"/>
    <property type="match status" value="1"/>
</dbReference>
<organism evidence="10 11">
    <name type="scientific">Elasticomyces elasticus</name>
    <dbReference type="NCBI Taxonomy" id="574655"/>
    <lineage>
        <taxon>Eukaryota</taxon>
        <taxon>Fungi</taxon>
        <taxon>Dikarya</taxon>
        <taxon>Ascomycota</taxon>
        <taxon>Pezizomycotina</taxon>
        <taxon>Dothideomycetes</taxon>
        <taxon>Dothideomycetidae</taxon>
        <taxon>Mycosphaerellales</taxon>
        <taxon>Teratosphaeriaceae</taxon>
        <taxon>Elasticomyces</taxon>
    </lineage>
</organism>
<dbReference type="PANTHER" id="PTHR47782">
    <property type="entry name" value="ZN(II)2CYS6 TRANSCRIPTION FACTOR (EUROFUNG)-RELATED"/>
    <property type="match status" value="1"/>
</dbReference>
<dbReference type="PANTHER" id="PTHR47782:SF1">
    <property type="entry name" value="PYRIMIDINE PATHWAY REGULATORY PROTEIN 1"/>
    <property type="match status" value="1"/>
</dbReference>
<evidence type="ECO:0000256" key="5">
    <source>
        <dbReference type="ARBA" id="ARBA00023125"/>
    </source>
</evidence>
<comment type="subcellular location">
    <subcellularLocation>
        <location evidence="1">Nucleus</location>
    </subcellularLocation>
</comment>
<dbReference type="AlphaFoldDB" id="A0AAN7WBB8"/>
<dbReference type="GO" id="GO:0006351">
    <property type="term" value="P:DNA-templated transcription"/>
    <property type="evidence" value="ECO:0007669"/>
    <property type="project" value="InterPro"/>
</dbReference>
<gene>
    <name evidence="10" type="ORF">LTR97_002270</name>
</gene>
<dbReference type="GO" id="GO:0008270">
    <property type="term" value="F:zinc ion binding"/>
    <property type="evidence" value="ECO:0007669"/>
    <property type="project" value="InterPro"/>
</dbReference>
<reference evidence="10" key="1">
    <citation type="submission" date="2023-08" db="EMBL/GenBank/DDBJ databases">
        <title>Black Yeasts Isolated from many extreme environments.</title>
        <authorList>
            <person name="Coleine C."/>
            <person name="Stajich J.E."/>
            <person name="Selbmann L."/>
        </authorList>
    </citation>
    <scope>NUCLEOTIDE SEQUENCE</scope>
    <source>
        <strain evidence="10">CCFEE 5810</strain>
    </source>
</reference>